<keyword evidence="3" id="KW-1185">Reference proteome</keyword>
<dbReference type="EMBL" id="FNFF01000026">
    <property type="protein sequence ID" value="SDL30655.1"/>
    <property type="molecule type" value="Genomic_DNA"/>
</dbReference>
<gene>
    <name evidence="2" type="ORF">SAMN05421806_12636</name>
</gene>
<reference evidence="2 3" key="1">
    <citation type="submission" date="2016-10" db="EMBL/GenBank/DDBJ databases">
        <authorList>
            <person name="de Groot N.N."/>
        </authorList>
    </citation>
    <scope>NUCLEOTIDE SEQUENCE [LARGE SCALE GENOMIC DNA]</scope>
    <source>
        <strain evidence="2 3">CGMCC 4.5727</strain>
    </source>
</reference>
<dbReference type="SUPFAM" id="SSF110296">
    <property type="entry name" value="Oligoxyloglucan reducing end-specific cellobiohydrolase"/>
    <property type="match status" value="1"/>
</dbReference>
<dbReference type="STRING" id="417292.SAMN05421806_12636"/>
<keyword evidence="1" id="KW-0732">Signal</keyword>
<dbReference type="OrthoDB" id="3454650at2"/>
<protein>
    <recommendedName>
        <fullName evidence="4">LigA protein</fullName>
    </recommendedName>
</protein>
<accession>A0A1G9IZY3</accession>
<dbReference type="Proteomes" id="UP000199155">
    <property type="component" value="Unassembled WGS sequence"/>
</dbReference>
<evidence type="ECO:0008006" key="4">
    <source>
        <dbReference type="Google" id="ProtNLM"/>
    </source>
</evidence>
<dbReference type="RefSeq" id="WP_093617700.1">
    <property type="nucleotide sequence ID" value="NZ_FNFF01000026.1"/>
</dbReference>
<evidence type="ECO:0000313" key="3">
    <source>
        <dbReference type="Proteomes" id="UP000199155"/>
    </source>
</evidence>
<proteinExistence type="predicted"/>
<name>A0A1G9IZY3_9ACTN</name>
<evidence type="ECO:0000256" key="1">
    <source>
        <dbReference type="SAM" id="SignalP"/>
    </source>
</evidence>
<sequence>MARRLLVAVLAAVLAVLATVTPASAGAASWVHVPVPAGVRPQAALAEAVALGPDRAWAVGTDAVGRQAPGFPLILRWNGASWQREPLPGVAWQGELLSVAATAPDAVWAVGRDTTGTGRLLRYDGTAWHETRAPRGVALTKVVTGSGETWLLGTRDGAQAVLRLDGRTWRDLPAPPGAVYGLHIVAPDDVWAAGVANGGAAVSRWDGSAWQQTIVDGAPRAGVGTILAVSPTEVWAGGTAGFIGGPPGRPIPPLLMRYDGQTWSRVALPADFGSVTSLAPTDSGELGWVSLSNSMKWAPPGSSPPLEPGPDFLAWDGTAFTGHSEPAVPGEGDSSLLRLAAVPGTDTVWAVGRAAGPESTFAPRILRYG</sequence>
<evidence type="ECO:0000313" key="2">
    <source>
        <dbReference type="EMBL" id="SDL30655.1"/>
    </source>
</evidence>
<organism evidence="2 3">
    <name type="scientific">Streptomyces indicus</name>
    <dbReference type="NCBI Taxonomy" id="417292"/>
    <lineage>
        <taxon>Bacteria</taxon>
        <taxon>Bacillati</taxon>
        <taxon>Actinomycetota</taxon>
        <taxon>Actinomycetes</taxon>
        <taxon>Kitasatosporales</taxon>
        <taxon>Streptomycetaceae</taxon>
        <taxon>Streptomyces</taxon>
    </lineage>
</organism>
<feature type="chain" id="PRO_5039476429" description="LigA protein" evidence="1">
    <location>
        <begin position="26"/>
        <end position="369"/>
    </location>
</feature>
<dbReference type="AlphaFoldDB" id="A0A1G9IZY3"/>
<feature type="signal peptide" evidence="1">
    <location>
        <begin position="1"/>
        <end position="25"/>
    </location>
</feature>